<dbReference type="PANTHER" id="PTHR37461:SF1">
    <property type="entry name" value="ANTI-SIGMA-K FACTOR RSKA"/>
    <property type="match status" value="1"/>
</dbReference>
<evidence type="ECO:0000313" key="12">
    <source>
        <dbReference type="Proteomes" id="UP000241247"/>
    </source>
</evidence>
<dbReference type="PANTHER" id="PTHR37461">
    <property type="entry name" value="ANTI-SIGMA-K FACTOR RSKA"/>
    <property type="match status" value="1"/>
</dbReference>
<feature type="domain" description="Anti-sigma K factor RskA C-terminal" evidence="10">
    <location>
        <begin position="112"/>
        <end position="230"/>
    </location>
</feature>
<keyword evidence="4 9" id="KW-0812">Transmembrane</keyword>
<evidence type="ECO:0000256" key="1">
    <source>
        <dbReference type="ARBA" id="ARBA00004167"/>
    </source>
</evidence>
<evidence type="ECO:0000256" key="5">
    <source>
        <dbReference type="ARBA" id="ARBA00022989"/>
    </source>
</evidence>
<keyword evidence="6 9" id="KW-0472">Membrane</keyword>
<evidence type="ECO:0000256" key="4">
    <source>
        <dbReference type="ARBA" id="ARBA00022692"/>
    </source>
</evidence>
<evidence type="ECO:0000256" key="9">
    <source>
        <dbReference type="SAM" id="Phobius"/>
    </source>
</evidence>
<dbReference type="GO" id="GO:0005886">
    <property type="term" value="C:plasma membrane"/>
    <property type="evidence" value="ECO:0007669"/>
    <property type="project" value="UniProtKB-SubCell"/>
</dbReference>
<evidence type="ECO:0000256" key="7">
    <source>
        <dbReference type="ARBA" id="ARBA00029829"/>
    </source>
</evidence>
<dbReference type="InterPro" id="IPR041916">
    <property type="entry name" value="Anti_sigma_zinc_sf"/>
</dbReference>
<keyword evidence="5 9" id="KW-1133">Transmembrane helix</keyword>
<dbReference type="RefSeq" id="WP_108002061.1">
    <property type="nucleotide sequence ID" value="NZ_JBHEEX010000001.1"/>
</dbReference>
<dbReference type="OrthoDB" id="9816387at2"/>
<keyword evidence="12" id="KW-1185">Reference proteome</keyword>
<dbReference type="Proteomes" id="UP000241247">
    <property type="component" value="Unassembled WGS sequence"/>
</dbReference>
<keyword evidence="3" id="KW-1003">Cell membrane</keyword>
<evidence type="ECO:0000259" key="10">
    <source>
        <dbReference type="Pfam" id="PF10099"/>
    </source>
</evidence>
<dbReference type="GO" id="GO:0016989">
    <property type="term" value="F:sigma factor antagonist activity"/>
    <property type="evidence" value="ECO:0007669"/>
    <property type="project" value="TreeGrafter"/>
</dbReference>
<protein>
    <recommendedName>
        <fullName evidence="8">Regulator of SigK</fullName>
    </recommendedName>
    <alternativeName>
        <fullName evidence="7">Sigma-K anti-sigma factor RskA</fullName>
    </alternativeName>
</protein>
<proteinExistence type="predicted"/>
<sequence length="239" mass="25232">MTSPDQNSRDPRRDEVIAGEYVLGALSPEERRKVEARLRSDGAFAAMVNRWAENLSAFNQELETVPPPAYVYSAAERGLFEAPAQDKAPADQRRDGVWNSLALWRSLALFSLAAGVALAGPGLMSRQPSKQLITQLSGADNPISLAARYDAQSGELTMTPVAAGQDAARSLELWLLEDGKSPVSLGVLPQTGDGTLTVPEAMRPRLKGAVLAVSVEPPGGSPTGIATGPIIASGKARAF</sequence>
<dbReference type="AlphaFoldDB" id="A0A2T5BEL4"/>
<dbReference type="GO" id="GO:0006417">
    <property type="term" value="P:regulation of translation"/>
    <property type="evidence" value="ECO:0007669"/>
    <property type="project" value="TreeGrafter"/>
</dbReference>
<dbReference type="InterPro" id="IPR051474">
    <property type="entry name" value="Anti-sigma-K/W_factor"/>
</dbReference>
<name>A0A2T5BEL4_MYCDI</name>
<comment type="subcellular location">
    <subcellularLocation>
        <location evidence="2">Cell membrane</location>
    </subcellularLocation>
    <subcellularLocation>
        <location evidence="1">Membrane</location>
        <topology evidence="1">Single-pass membrane protein</topology>
    </subcellularLocation>
</comment>
<feature type="transmembrane region" description="Helical" evidence="9">
    <location>
        <begin position="102"/>
        <end position="124"/>
    </location>
</feature>
<evidence type="ECO:0000256" key="3">
    <source>
        <dbReference type="ARBA" id="ARBA00022475"/>
    </source>
</evidence>
<reference evidence="11 12" key="1">
    <citation type="submission" date="2018-04" db="EMBL/GenBank/DDBJ databases">
        <title>Genomic Encyclopedia of Type Strains, Phase IV (KMG-IV): sequencing the most valuable type-strain genomes for metagenomic binning, comparative biology and taxonomic classification.</title>
        <authorList>
            <person name="Goeker M."/>
        </authorList>
    </citation>
    <scope>NUCLEOTIDE SEQUENCE [LARGE SCALE GENOMIC DNA]</scope>
    <source>
        <strain evidence="11 12">DSM 7138</strain>
    </source>
</reference>
<dbReference type="InterPro" id="IPR018764">
    <property type="entry name" value="RskA_C"/>
</dbReference>
<evidence type="ECO:0000256" key="6">
    <source>
        <dbReference type="ARBA" id="ARBA00023136"/>
    </source>
</evidence>
<gene>
    <name evidence="11" type="ORF">C7449_102306</name>
</gene>
<comment type="caution">
    <text evidence="11">The sequence shown here is derived from an EMBL/GenBank/DDBJ whole genome shotgun (WGS) entry which is preliminary data.</text>
</comment>
<evidence type="ECO:0000256" key="8">
    <source>
        <dbReference type="ARBA" id="ARBA00030803"/>
    </source>
</evidence>
<dbReference type="Pfam" id="PF10099">
    <property type="entry name" value="RskA_C"/>
    <property type="match status" value="1"/>
</dbReference>
<evidence type="ECO:0000256" key="2">
    <source>
        <dbReference type="ARBA" id="ARBA00004236"/>
    </source>
</evidence>
<dbReference type="EMBL" id="PZZZ01000002">
    <property type="protein sequence ID" value="PTM97432.1"/>
    <property type="molecule type" value="Genomic_DNA"/>
</dbReference>
<dbReference type="Gene3D" id="1.10.10.1320">
    <property type="entry name" value="Anti-sigma factor, zinc-finger domain"/>
    <property type="match status" value="1"/>
</dbReference>
<accession>A0A2T5BEL4</accession>
<evidence type="ECO:0000313" key="11">
    <source>
        <dbReference type="EMBL" id="PTM97432.1"/>
    </source>
</evidence>
<organism evidence="11 12">
    <name type="scientific">Mycoplana dimorpha</name>
    <dbReference type="NCBI Taxonomy" id="28320"/>
    <lineage>
        <taxon>Bacteria</taxon>
        <taxon>Pseudomonadati</taxon>
        <taxon>Pseudomonadota</taxon>
        <taxon>Alphaproteobacteria</taxon>
        <taxon>Hyphomicrobiales</taxon>
        <taxon>Rhizobiaceae</taxon>
        <taxon>Mycoplana</taxon>
    </lineage>
</organism>